<dbReference type="OrthoDB" id="166852at2"/>
<protein>
    <submittedName>
        <fullName evidence="1">Uncharacterized protein</fullName>
    </submittedName>
</protein>
<proteinExistence type="predicted"/>
<evidence type="ECO:0000313" key="1">
    <source>
        <dbReference type="EMBL" id="OAN42825.1"/>
    </source>
</evidence>
<sequence length="131" mass="13200">MYDAASGGAQVGATVTANVVPVSNGLFTVALDFGASAFAGDARWLEVRVRPGASSGSSTTLSPRQAVTATPYALYATIAPWSGLAGVPAGFADGVDNDTTHSRGGTGIDGELVQPFRELPTAAELCGQPSR</sequence>
<evidence type="ECO:0000313" key="2">
    <source>
        <dbReference type="Proteomes" id="UP000078287"/>
    </source>
</evidence>
<dbReference type="Proteomes" id="UP000078287">
    <property type="component" value="Unassembled WGS sequence"/>
</dbReference>
<dbReference type="RefSeq" id="WP_066790297.1">
    <property type="nucleotide sequence ID" value="NZ_LWQS01000082.1"/>
</dbReference>
<organism evidence="1 2">
    <name type="scientific">Chloroflexus islandicus</name>
    <dbReference type="NCBI Taxonomy" id="1707952"/>
    <lineage>
        <taxon>Bacteria</taxon>
        <taxon>Bacillati</taxon>
        <taxon>Chloroflexota</taxon>
        <taxon>Chloroflexia</taxon>
        <taxon>Chloroflexales</taxon>
        <taxon>Chloroflexineae</taxon>
        <taxon>Chloroflexaceae</taxon>
        <taxon>Chloroflexus</taxon>
    </lineage>
</organism>
<name>A0A178M5J9_9CHLR</name>
<gene>
    <name evidence="1" type="ORF">A6A03_03665</name>
</gene>
<accession>A0A178M5J9</accession>
<keyword evidence="2" id="KW-1185">Reference proteome</keyword>
<dbReference type="AlphaFoldDB" id="A0A178M5J9"/>
<dbReference type="STRING" id="1707952.A6A03_03665"/>
<reference evidence="1 2" key="1">
    <citation type="submission" date="2016-04" db="EMBL/GenBank/DDBJ databases">
        <title>Chloroflexus islandicus sp. nov., a thermophilic filamentous anoxygenic phototrophic bacterium from geyser Strokkur (Iceland).</title>
        <authorList>
            <person name="Gaisin V.A."/>
            <person name="Kalashnikov A.M."/>
            <person name="Sukhacheva M.V."/>
            <person name="Grouzdev D.S."/>
            <person name="Ivanov T.M."/>
            <person name="Kuznetsov B."/>
            <person name="Gorlenko V.M."/>
        </authorList>
    </citation>
    <scope>NUCLEOTIDE SEQUENCE [LARGE SCALE GENOMIC DNA]</scope>
    <source>
        <strain evidence="2">isl-2</strain>
    </source>
</reference>
<comment type="caution">
    <text evidence="1">The sequence shown here is derived from an EMBL/GenBank/DDBJ whole genome shotgun (WGS) entry which is preliminary data.</text>
</comment>
<dbReference type="EMBL" id="LWQS01000082">
    <property type="protein sequence ID" value="OAN42825.1"/>
    <property type="molecule type" value="Genomic_DNA"/>
</dbReference>